<dbReference type="InterPro" id="IPR001452">
    <property type="entry name" value="SH3_domain"/>
</dbReference>
<dbReference type="Gene3D" id="2.30.30.40">
    <property type="entry name" value="SH3 Domains"/>
    <property type="match status" value="3"/>
</dbReference>
<evidence type="ECO:0000256" key="2">
    <source>
        <dbReference type="ARBA" id="ARBA00022443"/>
    </source>
</evidence>
<evidence type="ECO:0000256" key="7">
    <source>
        <dbReference type="SAM" id="MobiDB-lite"/>
    </source>
</evidence>
<feature type="coiled-coil region" evidence="6">
    <location>
        <begin position="510"/>
        <end position="538"/>
    </location>
</feature>
<dbReference type="FunFam" id="2.30.30.40:FF:000001">
    <property type="entry name" value="Sorbin and SH3 domain-containing protein 1 isoform 2"/>
    <property type="match status" value="1"/>
</dbReference>
<feature type="compositionally biased region" description="Basic and acidic residues" evidence="7">
    <location>
        <begin position="110"/>
        <end position="137"/>
    </location>
</feature>
<evidence type="ECO:0000256" key="4">
    <source>
        <dbReference type="ARBA" id="ARBA00022949"/>
    </source>
</evidence>
<dbReference type="PRINTS" id="PR00499">
    <property type="entry name" value="P67PHOX"/>
</dbReference>
<dbReference type="SMART" id="SM00326">
    <property type="entry name" value="SH3"/>
    <property type="match status" value="3"/>
</dbReference>
<keyword evidence="6" id="KW-0175">Coiled coil</keyword>
<dbReference type="AlphaFoldDB" id="A0A646QJH6"/>
<dbReference type="CDD" id="cd11782">
    <property type="entry name" value="SH3_Sorbs_2"/>
    <property type="match status" value="1"/>
</dbReference>
<evidence type="ECO:0000259" key="9">
    <source>
        <dbReference type="PROSITE" id="PS50831"/>
    </source>
</evidence>
<dbReference type="SMART" id="SM00459">
    <property type="entry name" value="Sorb"/>
    <property type="match status" value="1"/>
</dbReference>
<sequence>MDSPENPVQNGNNNVTRAGEGSAELQRDSSIRSSAPPSDQTQAKTSTISITQAEIHSTQVSVREISDKENQDGVWSPKQTQTSNESKKEEKSEMHSETTIVPVWKPFGVAHDDRIHYKPVKIESTGKQDSEKTEDVSKSSNTPPTPPLKGSSGTWESKKPLSDYFQSHEVKGNTRKSQLSPTFVRLNGSSNLPRSQSPTITLLQKKREGQIPKNTVYVDHKMNSKDDALSNLSSSIPALNDNLYCVKSAEIHDDYRKIHLEPIKHQGVGPTDEQGLPVTLRTVIKDENKTEWYKKMYRSLHRLGDSSEDDYVVVKYRRRGRIPYSSSGYMSEPEPERDDYYLSSKFSTLDRRRPRFTEEPVSKDNISTSPKGKSNLSSWSPPSARYSSDIYKNQPRKIEDYEPGRSSIAEREAKLDEAVDQHGTRYKPSGEKTLSSYLFKDGYESDSSLVYKKHSSDMPSASEQRMWYREIQKGGDIPLTGLRKVAPDRPKESPHRYLESEVNIHYKAPIRNLEKEYIEEEELKLRQEEMMKQFYEEEKKKKYIQELNDIENRRHSDNFIPSQKSPIPLDRYDNPFESSVSPQPRARTPEPKTVARARYNFTAQNIRELSFNKGDIIIITRQIDRNWYEGEHHGMIGLFPVNYVEVISYDSVRSTPKKLTEGLAKAKFHFRAQTSLELSLVKGELVILTRRVDRNWYMGRIGGREGIFPVSYVDVIREPADLSRSPSSPVPKPVASPVSRALIMNGSATTPHPLSYQQPNLYNQKLNSHQNPYATMRRYPPIRPPEPMFNEKKQPIDQSLHIDTQSEPIPYRALYDYQPQNEDELELREGDTVFVMEKCDDGWYVGSSLRSGVFGTFPGNYVERM</sequence>
<feature type="compositionally biased region" description="Polar residues" evidence="7">
    <location>
        <begin position="175"/>
        <end position="197"/>
    </location>
</feature>
<feature type="compositionally biased region" description="Basic and acidic residues" evidence="7">
    <location>
        <begin position="156"/>
        <end position="172"/>
    </location>
</feature>
<dbReference type="SUPFAM" id="SSF50044">
    <property type="entry name" value="SH3-domain"/>
    <property type="match status" value="3"/>
</dbReference>
<proteinExistence type="predicted"/>
<keyword evidence="4" id="KW-0965">Cell junction</keyword>
<dbReference type="Pfam" id="PF00018">
    <property type="entry name" value="SH3_1"/>
    <property type="match status" value="2"/>
</dbReference>
<feature type="compositionally biased region" description="Basic and acidic residues" evidence="7">
    <location>
        <begin position="85"/>
        <end position="96"/>
    </location>
</feature>
<feature type="region of interest" description="Disordered" evidence="7">
    <location>
        <begin position="352"/>
        <end position="388"/>
    </location>
</feature>
<dbReference type="PROSITE" id="PS50002">
    <property type="entry name" value="SH3"/>
    <property type="match status" value="3"/>
</dbReference>
<dbReference type="CDD" id="cd11780">
    <property type="entry name" value="SH3_Sorbs_3"/>
    <property type="match status" value="1"/>
</dbReference>
<dbReference type="EMBL" id="GHBY01000763">
    <property type="protein sequence ID" value="MUP40940.1"/>
    <property type="molecule type" value="Transcribed_RNA"/>
</dbReference>
<protein>
    <submittedName>
        <fullName evidence="10">Sorbin and SH3 domain-containing protein 2</fullName>
    </submittedName>
</protein>
<dbReference type="PROSITE" id="PS50831">
    <property type="entry name" value="SOHO"/>
    <property type="match status" value="1"/>
</dbReference>
<dbReference type="PANTHER" id="PTHR14167">
    <property type="entry name" value="SH3 DOMAIN-CONTAINING"/>
    <property type="match status" value="1"/>
</dbReference>
<name>A0A646QJH6_9MYRI</name>
<evidence type="ECO:0000259" key="8">
    <source>
        <dbReference type="PROSITE" id="PS50002"/>
    </source>
</evidence>
<feature type="domain" description="SH3" evidence="8">
    <location>
        <begin position="806"/>
        <end position="865"/>
    </location>
</feature>
<evidence type="ECO:0000256" key="1">
    <source>
        <dbReference type="ARBA" id="ARBA00004282"/>
    </source>
</evidence>
<reference evidence="10" key="1">
    <citation type="submission" date="2018-11" db="EMBL/GenBank/DDBJ databases">
        <title>Venom-gland transcriptomics and venom proteomics of the Florida green centipede (Hemiscolopendra marginata) reveal sex-based variation in a centipede venom.</title>
        <authorList>
            <person name="Nystrom G.S."/>
            <person name="Ward M.J."/>
            <person name="Ellsworth S.A."/>
            <person name="Rokyta D.R."/>
        </authorList>
    </citation>
    <scope>NUCLEOTIDE SEQUENCE</scope>
    <source>
        <tissue evidence="10">Venom gland</tissue>
    </source>
</reference>
<dbReference type="Pfam" id="PF14604">
    <property type="entry name" value="SH3_9"/>
    <property type="match status" value="1"/>
</dbReference>
<keyword evidence="3" id="KW-0677">Repeat</keyword>
<dbReference type="InterPro" id="IPR003127">
    <property type="entry name" value="SoHo_dom"/>
</dbReference>
<feature type="region of interest" description="Disordered" evidence="7">
    <location>
        <begin position="1"/>
        <end position="197"/>
    </location>
</feature>
<accession>A0A646QJH6</accession>
<evidence type="ECO:0000256" key="6">
    <source>
        <dbReference type="SAM" id="Coils"/>
    </source>
</evidence>
<dbReference type="PANTHER" id="PTHR14167:SF116">
    <property type="entry name" value="CAP, ISOFORM AC"/>
    <property type="match status" value="1"/>
</dbReference>
<feature type="compositionally biased region" description="Polar residues" evidence="7">
    <location>
        <begin position="1"/>
        <end position="16"/>
    </location>
</feature>
<feature type="compositionally biased region" description="Basic and acidic residues" evidence="7">
    <location>
        <begin position="352"/>
        <end position="362"/>
    </location>
</feature>
<dbReference type="GO" id="GO:0016192">
    <property type="term" value="P:vesicle-mediated transport"/>
    <property type="evidence" value="ECO:0007669"/>
    <property type="project" value="UniProtKB-ARBA"/>
</dbReference>
<evidence type="ECO:0000256" key="3">
    <source>
        <dbReference type="ARBA" id="ARBA00022737"/>
    </source>
</evidence>
<evidence type="ECO:0000256" key="5">
    <source>
        <dbReference type="PROSITE-ProRule" id="PRU00192"/>
    </source>
</evidence>
<evidence type="ECO:0000313" key="10">
    <source>
        <dbReference type="EMBL" id="MUP40940.1"/>
    </source>
</evidence>
<dbReference type="GO" id="GO:0070161">
    <property type="term" value="C:anchoring junction"/>
    <property type="evidence" value="ECO:0007669"/>
    <property type="project" value="UniProtKB-SubCell"/>
</dbReference>
<feature type="domain" description="SoHo" evidence="9">
    <location>
        <begin position="259"/>
        <end position="323"/>
    </location>
</feature>
<dbReference type="InterPro" id="IPR050384">
    <property type="entry name" value="Endophilin_SH3RF"/>
</dbReference>
<feature type="compositionally biased region" description="Polar residues" evidence="7">
    <location>
        <begin position="31"/>
        <end position="61"/>
    </location>
</feature>
<dbReference type="FunFam" id="2.30.30.40:FF:000072">
    <property type="entry name" value="Unconventional Myosin IB"/>
    <property type="match status" value="1"/>
</dbReference>
<feature type="region of interest" description="Disordered" evidence="7">
    <location>
        <begin position="556"/>
        <end position="591"/>
    </location>
</feature>
<feature type="domain" description="SH3" evidence="8">
    <location>
        <begin position="659"/>
        <end position="718"/>
    </location>
</feature>
<dbReference type="InterPro" id="IPR036028">
    <property type="entry name" value="SH3-like_dom_sf"/>
</dbReference>
<keyword evidence="2 5" id="KW-0728">SH3 domain</keyword>
<comment type="subcellular location">
    <subcellularLocation>
        <location evidence="1">Cell junction</location>
    </subcellularLocation>
</comment>
<dbReference type="PRINTS" id="PR00452">
    <property type="entry name" value="SH3DOMAIN"/>
</dbReference>
<feature type="domain" description="SH3" evidence="8">
    <location>
        <begin position="590"/>
        <end position="649"/>
    </location>
</feature>
<organism evidence="10">
    <name type="scientific">Hemiscolopendra marginata</name>
    <dbReference type="NCBI Taxonomy" id="943146"/>
    <lineage>
        <taxon>Eukaryota</taxon>
        <taxon>Metazoa</taxon>
        <taxon>Ecdysozoa</taxon>
        <taxon>Arthropoda</taxon>
        <taxon>Myriapoda</taxon>
        <taxon>Chilopoda</taxon>
        <taxon>Pleurostigmophora</taxon>
        <taxon>Scolopendromorpha</taxon>
        <taxon>Scolopendridae</taxon>
        <taxon>Hemiscolopendra</taxon>
    </lineage>
</organism>
<feature type="compositionally biased region" description="Low complexity" evidence="7">
    <location>
        <begin position="377"/>
        <end position="388"/>
    </location>
</feature>
<dbReference type="CDD" id="cd11781">
    <property type="entry name" value="SH3_Sorbs_1"/>
    <property type="match status" value="1"/>
</dbReference>
<feature type="compositionally biased region" description="Polar residues" evidence="7">
    <location>
        <begin position="364"/>
        <end position="376"/>
    </location>
</feature>